<evidence type="ECO:0000256" key="2">
    <source>
        <dbReference type="ARBA" id="ARBA00022692"/>
    </source>
</evidence>
<dbReference type="GO" id="GO:0009306">
    <property type="term" value="P:protein secretion"/>
    <property type="evidence" value="ECO:0007669"/>
    <property type="project" value="InterPro"/>
</dbReference>
<protein>
    <submittedName>
        <fullName evidence="7">DUF490 domain-containing protein</fullName>
    </submittedName>
</protein>
<reference evidence="7 8" key="1">
    <citation type="submission" date="2017-09" db="EMBL/GenBank/DDBJ databases">
        <title>Phase variable restriction modification systems are present in the genome sequences of periodontal pathogens Prevotella intermedia, Tannerella forsythia and Porphyromonas gingivalis.</title>
        <authorList>
            <person name="Haigh R.D."/>
            <person name="Crawford L."/>
            <person name="Ralph J."/>
            <person name="Wanford J."/>
            <person name="Vartoukian S.R."/>
            <person name="Hijazib K."/>
            <person name="Wade W."/>
            <person name="Oggioni M.R."/>
        </authorList>
    </citation>
    <scope>NUCLEOTIDE SEQUENCE [LARGE SCALE GENOMIC DNA]</scope>
    <source>
        <strain evidence="7 8">WW2834</strain>
    </source>
</reference>
<evidence type="ECO:0000313" key="8">
    <source>
        <dbReference type="Proteomes" id="UP000219058"/>
    </source>
</evidence>
<dbReference type="Pfam" id="PF04357">
    <property type="entry name" value="TamB"/>
    <property type="match status" value="1"/>
</dbReference>
<evidence type="ECO:0000256" key="3">
    <source>
        <dbReference type="ARBA" id="ARBA00022989"/>
    </source>
</evidence>
<evidence type="ECO:0000256" key="4">
    <source>
        <dbReference type="ARBA" id="ARBA00023136"/>
    </source>
</evidence>
<evidence type="ECO:0000259" key="6">
    <source>
        <dbReference type="Pfam" id="PF04357"/>
    </source>
</evidence>
<gene>
    <name evidence="7" type="ORF">CLI71_09040</name>
</gene>
<keyword evidence="2 5" id="KW-0812">Transmembrane</keyword>
<dbReference type="EMBL" id="NSLY01000025">
    <property type="protein sequence ID" value="PDP59514.1"/>
    <property type="molecule type" value="Genomic_DNA"/>
</dbReference>
<keyword evidence="4 5" id="KW-0472">Membrane</keyword>
<dbReference type="InterPro" id="IPR007452">
    <property type="entry name" value="TamB_C"/>
</dbReference>
<dbReference type="GO" id="GO:0005886">
    <property type="term" value="C:plasma membrane"/>
    <property type="evidence" value="ECO:0007669"/>
    <property type="project" value="InterPro"/>
</dbReference>
<evidence type="ECO:0000313" key="7">
    <source>
        <dbReference type="EMBL" id="PDP59514.1"/>
    </source>
</evidence>
<dbReference type="Proteomes" id="UP000219058">
    <property type="component" value="Unassembled WGS sequence"/>
</dbReference>
<evidence type="ECO:0000256" key="5">
    <source>
        <dbReference type="SAM" id="Phobius"/>
    </source>
</evidence>
<evidence type="ECO:0000256" key="1">
    <source>
        <dbReference type="ARBA" id="ARBA00004167"/>
    </source>
</evidence>
<comment type="caution">
    <text evidence="7">The sequence shown here is derived from an EMBL/GenBank/DDBJ whole genome shotgun (WGS) entry which is preliminary data.</text>
</comment>
<sequence length="1491" mass="165278">MQWKNCSFALALKKLRTFIRWSVWTAIGLYLLIIILLHLPSVQHFVGTQVANALTEKLGTKVQVGRIDLGFLNHFIVDGLVVNDQKGKQMAKASRIATKIDLWTLISEGKVRISSAQVFGLNALLYRTSPNEKPNFQFVIDSLASHDTTHHTPLDLRIQSLIIRHSNVHYDLLSAPITRNKLNFNHLNVKDISGHINLNTLTDDRIDATVRNLSFAEASGLDVRKLHLRLKMDKQQAEINDLLVQLPQSKINIPLYIARFNDKAEKPNFGTVHHQVRIEKSYLTPADIACLLPSLKTFNHKLYLNTNISGTADKLKLNTLALRYGKGDIVANLKGSLAHLTTQPAWNINAQTIQVKNSLIQQINKAFRLNLPAEVLRLGDLRFKGKVQGTRGNHHAKGTLALVHGNADIDFSLRGRNIKAELHTQRFTIGNILTSAQLGTVVADIKVETTTDLRYIYAKGVVPRFDYNGYTYCNIAIDGNYTNDIFSGKASINDPNGKISIDGTVGNIRKFLEQKGKIAVNARIDADQLNLHNMHITEALGNRTLSFHATLEGSSASIDDLIGRLTLDNFAMQEANNRSIELNHLELTAANKLMGKSIELQSDFGTASISGRFNYSTLVQSVKNVVGAYLPALVGAPQRWGKTTSKNAFHISANITNTQLLHDLTNLKIGITPHIQVVGDVDEARNTLSLNIAAPQADYAGYHFENLEVDLSTPNHTLDIALKGEWVDKADRRLALQINGTAANNALNTLSSFNAFAQKTFLGQINCIAQFERQGSKLATHLHFAPSAIRIDTIELQVQPSELIYAHNNLDIKHFELSNKEQHIIVNGQTSGNASDSLTVQLKDIDVPYILDLVNFHSVSFGGLASGEVVLKSVFTNPQAYADLVVRQFQFERGDMGTLYAQANYNNNEGRINIDAKAIDGDASTDIGGYVDLRNSRINLPIYAHGTRLTFLKHFCGAFMDNINLYGNGWVKVVGPLSDVNLEGDMLASGSVRITPLGTTYTVKNGRVLLIPNEISFDRITIADAEGHTGMLTGGLHHQALRNLTFDTDVQTNNLLAYNFPREASSGTFWGRVYGTGKCAIIGRENEVTMNINMTPNRNSYITYNAAKNTIDENSFIRWRDMTPDSLRPVLRQDTTWLKRNTENGYNKKISSDLHINFLINTTPDFTLGVLMDEATGDNIALNGSGVIRATYYNKGAFQLFGNYNISRGSYNLTIQNIIKRQFTFGDGSLIAFGGDPFAAALKLKGHYTLNSVPLSDLQMGNSFRTSNTKVDCLLDINGTPENPSITFGLDLPELSSDAKQMVLSVLNSEQDLNQQALYLLAVGRFYPQGANNAAPREPNQTGQASLVMQSILSGTLSQQINTVLSNVINDNHWNFGANIATGNDGFSNAEYEGILSGSLLNNRLLINGEFGYRDNVATNTSAFIGDFDIKYLFVPNGNMALNFYNRANDRYFTRNSLNTQGLGVIIKKDFTYFKELFKRKKKKKKEPRKH</sequence>
<accession>A0A2A6EE83</accession>
<comment type="subcellular location">
    <subcellularLocation>
        <location evidence="1">Membrane</location>
        <topology evidence="1">Single-pass membrane protein</topology>
    </subcellularLocation>
</comment>
<name>A0A2A6EE83_PREIN</name>
<organism evidence="7 8">
    <name type="scientific">Prevotella intermedia</name>
    <dbReference type="NCBI Taxonomy" id="28131"/>
    <lineage>
        <taxon>Bacteria</taxon>
        <taxon>Pseudomonadati</taxon>
        <taxon>Bacteroidota</taxon>
        <taxon>Bacteroidia</taxon>
        <taxon>Bacteroidales</taxon>
        <taxon>Prevotellaceae</taxon>
        <taxon>Prevotella</taxon>
    </lineage>
</organism>
<keyword evidence="3 5" id="KW-1133">Transmembrane helix</keyword>
<proteinExistence type="predicted"/>
<feature type="transmembrane region" description="Helical" evidence="5">
    <location>
        <begin position="21"/>
        <end position="39"/>
    </location>
</feature>
<dbReference type="RefSeq" id="WP_097550723.1">
    <property type="nucleotide sequence ID" value="NZ_NSLY01000025.1"/>
</dbReference>
<feature type="domain" description="Translocation and assembly module TamB C-terminal" evidence="6">
    <location>
        <begin position="1019"/>
        <end position="1471"/>
    </location>
</feature>